<sequence length="444" mass="50501">MVDDTMNNHQIQMYNPKGAVWGNIVWAHSVSKDLINWKKVEQRNYPSRPFDKYGCCHVSDPYLRVWIKPDNNPLIVADNEVNKTAFRDPTTAWLGKDGQWRTTIGGRSYDTGMSFLYKSKDFMHWTKVKHPLHSTDGTGNWECPDFFPVQVNGKNGLDASAKGPNVKYVFKVSLDVTRYEYYTIGTYDTENDKYIPDKDMVDGWNGLRLDYGNFYASKSFFDPSKNRRILWGWANESDTTDNDVQKGWAGIQLIPRTMVLDPNGKQLLQWPVEELETLRGKKVELSNQKLAMGEKVEIKGITAAQADVDVTFSFHTWTRLSLLIQAGINMMHKSFAAKRGQQLKVHTNGGKSSMKDGKDAYRPSFAGFINVDLKDKKISLRSLIDNSVVESFGAGGKTCITSRVYPTLAIYENAHLYAFNNGTESVKIERLEAWSMNAPKQMNH</sequence>
<keyword evidence="3 4" id="KW-0326">Glycosidase</keyword>
<proteinExistence type="inferred from homology"/>
<name>A0AAW2NUR4_9LAMI</name>
<organism evidence="7">
    <name type="scientific">Sesamum calycinum</name>
    <dbReference type="NCBI Taxonomy" id="2727403"/>
    <lineage>
        <taxon>Eukaryota</taxon>
        <taxon>Viridiplantae</taxon>
        <taxon>Streptophyta</taxon>
        <taxon>Embryophyta</taxon>
        <taxon>Tracheophyta</taxon>
        <taxon>Spermatophyta</taxon>
        <taxon>Magnoliopsida</taxon>
        <taxon>eudicotyledons</taxon>
        <taxon>Gunneridae</taxon>
        <taxon>Pentapetalae</taxon>
        <taxon>asterids</taxon>
        <taxon>lamiids</taxon>
        <taxon>Lamiales</taxon>
        <taxon>Pedaliaceae</taxon>
        <taxon>Sesamum</taxon>
    </lineage>
</organism>
<dbReference type="GO" id="GO:0005975">
    <property type="term" value="P:carbohydrate metabolic process"/>
    <property type="evidence" value="ECO:0007669"/>
    <property type="project" value="InterPro"/>
</dbReference>
<reference evidence="7" key="2">
    <citation type="journal article" date="2024" name="Plant">
        <title>Genomic evolution and insights into agronomic trait innovations of Sesamum species.</title>
        <authorList>
            <person name="Miao H."/>
            <person name="Wang L."/>
            <person name="Qu L."/>
            <person name="Liu H."/>
            <person name="Sun Y."/>
            <person name="Le M."/>
            <person name="Wang Q."/>
            <person name="Wei S."/>
            <person name="Zheng Y."/>
            <person name="Lin W."/>
            <person name="Duan Y."/>
            <person name="Cao H."/>
            <person name="Xiong S."/>
            <person name="Wang X."/>
            <person name="Wei L."/>
            <person name="Li C."/>
            <person name="Ma Q."/>
            <person name="Ju M."/>
            <person name="Zhao R."/>
            <person name="Li G."/>
            <person name="Mu C."/>
            <person name="Tian Q."/>
            <person name="Mei H."/>
            <person name="Zhang T."/>
            <person name="Gao T."/>
            <person name="Zhang H."/>
        </authorList>
    </citation>
    <scope>NUCLEOTIDE SEQUENCE</scope>
    <source>
        <strain evidence="7">KEN8</strain>
    </source>
</reference>
<dbReference type="SUPFAM" id="SSF75005">
    <property type="entry name" value="Arabinanase/levansucrase/invertase"/>
    <property type="match status" value="1"/>
</dbReference>
<accession>A0AAW2NUR4</accession>
<dbReference type="GO" id="GO:0004553">
    <property type="term" value="F:hydrolase activity, hydrolyzing O-glycosyl compounds"/>
    <property type="evidence" value="ECO:0007669"/>
    <property type="project" value="InterPro"/>
</dbReference>
<evidence type="ECO:0000259" key="5">
    <source>
        <dbReference type="Pfam" id="PF00251"/>
    </source>
</evidence>
<dbReference type="Gene3D" id="2.60.120.560">
    <property type="entry name" value="Exo-inulinase, domain 1"/>
    <property type="match status" value="2"/>
</dbReference>
<protein>
    <submittedName>
        <fullName evidence="7">Beta-fructofuranosidase, insoluble isoenzyme 1</fullName>
    </submittedName>
</protein>
<dbReference type="InterPro" id="IPR023296">
    <property type="entry name" value="Glyco_hydro_beta-prop_sf"/>
</dbReference>
<dbReference type="Pfam" id="PF00251">
    <property type="entry name" value="Glyco_hydro_32N"/>
    <property type="match status" value="2"/>
</dbReference>
<feature type="domain" description="Glycosyl hydrolase family 32 N-terminal" evidence="5">
    <location>
        <begin position="14"/>
        <end position="55"/>
    </location>
</feature>
<evidence type="ECO:0000256" key="4">
    <source>
        <dbReference type="RuleBase" id="RU362110"/>
    </source>
</evidence>
<reference evidence="7" key="1">
    <citation type="submission" date="2020-06" db="EMBL/GenBank/DDBJ databases">
        <authorList>
            <person name="Li T."/>
            <person name="Hu X."/>
            <person name="Zhang T."/>
            <person name="Song X."/>
            <person name="Zhang H."/>
            <person name="Dai N."/>
            <person name="Sheng W."/>
            <person name="Hou X."/>
            <person name="Wei L."/>
        </authorList>
    </citation>
    <scope>NUCLEOTIDE SEQUENCE</scope>
    <source>
        <strain evidence="7">KEN8</strain>
        <tissue evidence="7">Leaf</tissue>
    </source>
</reference>
<gene>
    <name evidence="7" type="ORF">Scaly_1718800</name>
</gene>
<dbReference type="AlphaFoldDB" id="A0AAW2NUR4"/>
<evidence type="ECO:0000256" key="3">
    <source>
        <dbReference type="ARBA" id="ARBA00023295"/>
    </source>
</evidence>
<dbReference type="SMART" id="SM00640">
    <property type="entry name" value="Glyco_32"/>
    <property type="match status" value="1"/>
</dbReference>
<dbReference type="Pfam" id="PF08244">
    <property type="entry name" value="Glyco_hydro_32C"/>
    <property type="match status" value="1"/>
</dbReference>
<dbReference type="InterPro" id="IPR050551">
    <property type="entry name" value="Fructan_Metab_Enzymes"/>
</dbReference>
<dbReference type="PANTHER" id="PTHR31953">
    <property type="entry name" value="BETA-FRUCTOFURANOSIDASE, INSOLUBLE ISOENZYME CWINV1-RELATED"/>
    <property type="match status" value="1"/>
</dbReference>
<feature type="domain" description="Glycosyl hydrolase family 32 N-terminal" evidence="5">
    <location>
        <begin position="64"/>
        <end position="271"/>
    </location>
</feature>
<dbReference type="InterPro" id="IPR013189">
    <property type="entry name" value="Glyco_hydro_32_C"/>
</dbReference>
<keyword evidence="2 4" id="KW-0378">Hydrolase</keyword>
<dbReference type="SUPFAM" id="SSF49899">
    <property type="entry name" value="Concanavalin A-like lectins/glucanases"/>
    <property type="match status" value="1"/>
</dbReference>
<dbReference type="InterPro" id="IPR013320">
    <property type="entry name" value="ConA-like_dom_sf"/>
</dbReference>
<evidence type="ECO:0000256" key="2">
    <source>
        <dbReference type="ARBA" id="ARBA00022801"/>
    </source>
</evidence>
<comment type="caution">
    <text evidence="7">The sequence shown here is derived from an EMBL/GenBank/DDBJ whole genome shotgun (WGS) entry which is preliminary data.</text>
</comment>
<dbReference type="CDD" id="cd18624">
    <property type="entry name" value="GH32_Fruct1-like"/>
    <property type="match status" value="1"/>
</dbReference>
<dbReference type="InterPro" id="IPR013148">
    <property type="entry name" value="Glyco_hydro_32_N"/>
</dbReference>
<feature type="domain" description="Glycosyl hydrolase family 32 C-terminal" evidence="6">
    <location>
        <begin position="274"/>
        <end position="435"/>
    </location>
</feature>
<comment type="similarity">
    <text evidence="1 4">Belongs to the glycosyl hydrolase 32 family.</text>
</comment>
<evidence type="ECO:0000259" key="6">
    <source>
        <dbReference type="Pfam" id="PF08244"/>
    </source>
</evidence>
<dbReference type="InterPro" id="IPR001362">
    <property type="entry name" value="Glyco_hydro_32"/>
</dbReference>
<dbReference type="Gene3D" id="2.115.10.20">
    <property type="entry name" value="Glycosyl hydrolase domain, family 43"/>
    <property type="match status" value="2"/>
</dbReference>
<dbReference type="EMBL" id="JACGWM010000010">
    <property type="protein sequence ID" value="KAL0347028.1"/>
    <property type="molecule type" value="Genomic_DNA"/>
</dbReference>
<evidence type="ECO:0000256" key="1">
    <source>
        <dbReference type="ARBA" id="ARBA00009902"/>
    </source>
</evidence>
<evidence type="ECO:0000313" key="7">
    <source>
        <dbReference type="EMBL" id="KAL0347028.1"/>
    </source>
</evidence>